<dbReference type="RefSeq" id="WP_041495578.1">
    <property type="nucleotide sequence ID" value="NZ_AP014548.1"/>
</dbReference>
<sequence>MQSLIHDFINLFYPETCMGCEQVLHPGEEILCVPCRAQLPVAYHDVTDNDKIAELFYARVPLEHVTSLLYYEKIGTVQHIIHALKYKKQERIGGFLGLWLGSLMASDDRFKNVDLVIPVPVHPKRLKERGYNQVTKFGQCIADELGVRFRESVLVKNRNTIKQAQLDQRHRSDESQSPYQVQEELSEGLHILLVDDIITTGTTLTLCARELLKIPGTRISIATMGLSV</sequence>
<organism evidence="3 4">
    <name type="scientific">Nonlabens marinus S1-08</name>
    <dbReference type="NCBI Taxonomy" id="1454201"/>
    <lineage>
        <taxon>Bacteria</taxon>
        <taxon>Pseudomonadati</taxon>
        <taxon>Bacteroidota</taxon>
        <taxon>Flavobacteriia</taxon>
        <taxon>Flavobacteriales</taxon>
        <taxon>Flavobacteriaceae</taxon>
        <taxon>Nonlabens</taxon>
    </lineage>
</organism>
<dbReference type="Proteomes" id="UP000031760">
    <property type="component" value="Chromosome"/>
</dbReference>
<dbReference type="Pfam" id="PF00156">
    <property type="entry name" value="Pribosyltran"/>
    <property type="match status" value="1"/>
</dbReference>
<reference evidence="3 4" key="1">
    <citation type="journal article" date="2014" name="Proc. Natl. Acad. Sci. U.S.A.">
        <title>Functional characterization of flavobacteria rhodopsins reveals a unique class of light-driven chloride pump in bacteria.</title>
        <authorList>
            <person name="Yoshizawa S."/>
            <person name="Kumagai Y."/>
            <person name="Kim H."/>
            <person name="Ogura Y."/>
            <person name="Hayashi T."/>
            <person name="Iwasaki W."/>
            <person name="DeLong E.F."/>
            <person name="Kogure K."/>
        </authorList>
    </citation>
    <scope>NUCLEOTIDE SEQUENCE [LARGE SCALE GENOMIC DNA]</scope>
    <source>
        <strain evidence="3 4">S1-08</strain>
    </source>
</reference>
<gene>
    <name evidence="3" type="ORF">NMS_0869</name>
</gene>
<feature type="domain" description="Phosphoribosyltransferase" evidence="2">
    <location>
        <begin position="169"/>
        <end position="223"/>
    </location>
</feature>
<keyword evidence="3" id="KW-0328">Glycosyltransferase</keyword>
<dbReference type="OrthoDB" id="9779910at2"/>
<dbReference type="Gene3D" id="3.40.50.2020">
    <property type="match status" value="1"/>
</dbReference>
<protein>
    <submittedName>
        <fullName evidence="3">Competence protein F homolog, phosphoribosyltransferase domain</fullName>
    </submittedName>
</protein>
<dbReference type="KEGG" id="nmf:NMS_0869"/>
<dbReference type="GO" id="GO:0016757">
    <property type="term" value="F:glycosyltransferase activity"/>
    <property type="evidence" value="ECO:0007669"/>
    <property type="project" value="UniProtKB-KW"/>
</dbReference>
<dbReference type="PANTHER" id="PTHR47505">
    <property type="entry name" value="DNA UTILIZATION PROTEIN YHGH"/>
    <property type="match status" value="1"/>
</dbReference>
<evidence type="ECO:0000256" key="1">
    <source>
        <dbReference type="ARBA" id="ARBA00008007"/>
    </source>
</evidence>
<dbReference type="PANTHER" id="PTHR47505:SF1">
    <property type="entry name" value="DNA UTILIZATION PROTEIN YHGH"/>
    <property type="match status" value="1"/>
</dbReference>
<dbReference type="AlphaFoldDB" id="W8VUT4"/>
<keyword evidence="4" id="KW-1185">Reference proteome</keyword>
<comment type="similarity">
    <text evidence="1">Belongs to the ComF/GntX family.</text>
</comment>
<dbReference type="HOGENOM" id="CLU_054549_1_0_10"/>
<dbReference type="InterPro" id="IPR051910">
    <property type="entry name" value="ComF/GntX_DNA_util-trans"/>
</dbReference>
<evidence type="ECO:0000313" key="4">
    <source>
        <dbReference type="Proteomes" id="UP000031760"/>
    </source>
</evidence>
<proteinExistence type="inferred from homology"/>
<keyword evidence="3" id="KW-0808">Transferase</keyword>
<dbReference type="STRING" id="1454201.NMS_0869"/>
<dbReference type="InterPro" id="IPR000836">
    <property type="entry name" value="PRTase_dom"/>
</dbReference>
<accession>W8VUT4</accession>
<name>W8VUT4_9FLAO</name>
<dbReference type="EMBL" id="AP014548">
    <property type="protein sequence ID" value="BAO54878.1"/>
    <property type="molecule type" value="Genomic_DNA"/>
</dbReference>
<evidence type="ECO:0000313" key="3">
    <source>
        <dbReference type="EMBL" id="BAO54878.1"/>
    </source>
</evidence>
<evidence type="ECO:0000259" key="2">
    <source>
        <dbReference type="Pfam" id="PF00156"/>
    </source>
</evidence>
<dbReference type="SUPFAM" id="SSF53271">
    <property type="entry name" value="PRTase-like"/>
    <property type="match status" value="1"/>
</dbReference>
<dbReference type="InterPro" id="IPR029057">
    <property type="entry name" value="PRTase-like"/>
</dbReference>